<evidence type="ECO:0000313" key="1">
    <source>
        <dbReference type="EMBL" id="MCE7007242.1"/>
    </source>
</evidence>
<evidence type="ECO:0000313" key="2">
    <source>
        <dbReference type="Proteomes" id="UP001521150"/>
    </source>
</evidence>
<dbReference type="Pfam" id="PF06224">
    <property type="entry name" value="AlkZ-like"/>
    <property type="match status" value="1"/>
</dbReference>
<keyword evidence="1" id="KW-0238">DNA-binding</keyword>
<dbReference type="PANTHER" id="PTHR38479:SF2">
    <property type="entry name" value="WINGED HELIX DNA-BINDING DOMAIN-CONTAINING PROTEIN"/>
    <property type="match status" value="1"/>
</dbReference>
<dbReference type="InterPro" id="IPR009351">
    <property type="entry name" value="AlkZ-like"/>
</dbReference>
<gene>
    <name evidence="1" type="ORF">LWC34_31130</name>
</gene>
<dbReference type="GO" id="GO:0003677">
    <property type="term" value="F:DNA binding"/>
    <property type="evidence" value="ECO:0007669"/>
    <property type="project" value="UniProtKB-KW"/>
</dbReference>
<dbReference type="PANTHER" id="PTHR38479">
    <property type="entry name" value="LMO0824 PROTEIN"/>
    <property type="match status" value="1"/>
</dbReference>
<proteinExistence type="predicted"/>
<accession>A0ABS8ZN44</accession>
<reference evidence="1 2" key="1">
    <citation type="submission" date="2021-12" db="EMBL/GenBank/DDBJ databases">
        <title>Genome sequence of Kibdelosporangium philippinense ATCC 49844.</title>
        <authorList>
            <person name="Fedorov E.A."/>
            <person name="Omeragic M."/>
            <person name="Shalygina K.F."/>
            <person name="Maclea K.S."/>
        </authorList>
    </citation>
    <scope>NUCLEOTIDE SEQUENCE [LARGE SCALE GENOMIC DNA]</scope>
    <source>
        <strain evidence="1 2">ATCC 49844</strain>
    </source>
</reference>
<organism evidence="1 2">
    <name type="scientific">Kibdelosporangium philippinense</name>
    <dbReference type="NCBI Taxonomy" id="211113"/>
    <lineage>
        <taxon>Bacteria</taxon>
        <taxon>Bacillati</taxon>
        <taxon>Actinomycetota</taxon>
        <taxon>Actinomycetes</taxon>
        <taxon>Pseudonocardiales</taxon>
        <taxon>Pseudonocardiaceae</taxon>
        <taxon>Kibdelosporangium</taxon>
    </lineage>
</organism>
<comment type="caution">
    <text evidence="1">The sequence shown here is derived from an EMBL/GenBank/DDBJ whole genome shotgun (WGS) entry which is preliminary data.</text>
</comment>
<keyword evidence="2" id="KW-1185">Reference proteome</keyword>
<sequence>MKLTRKALNRATLARQLLLDRSDMPISAAIEHLIGLQAQTTHSWYPGLRSRLIDFDPYALSGMLGNDEVLRLALMRSTIHLVTALPKEGLSLLKFHAPDAVHDIRFEAS</sequence>
<name>A0ABS8ZN44_9PSEU</name>
<dbReference type="EMBL" id="JAJVCN010000002">
    <property type="protein sequence ID" value="MCE7007242.1"/>
    <property type="molecule type" value="Genomic_DNA"/>
</dbReference>
<dbReference type="RefSeq" id="WP_233728620.1">
    <property type="nucleotide sequence ID" value="NZ_JAJVCN010000002.1"/>
</dbReference>
<dbReference type="Proteomes" id="UP001521150">
    <property type="component" value="Unassembled WGS sequence"/>
</dbReference>
<protein>
    <submittedName>
        <fullName evidence="1">Winged helix DNA-binding domain-containing protein</fullName>
    </submittedName>
</protein>